<accession>A0ABU7MJB5</accession>
<keyword evidence="1" id="KW-0812">Transmembrane</keyword>
<feature type="transmembrane region" description="Helical" evidence="1">
    <location>
        <begin position="129"/>
        <end position="154"/>
    </location>
</feature>
<reference evidence="2 3" key="1">
    <citation type="submission" date="2024-01" db="EMBL/GenBank/DDBJ databases">
        <title>Draft genome sequence of Gordonia sp. LSe1-13.</title>
        <authorList>
            <person name="Suphannarot A."/>
            <person name="Mingma R."/>
        </authorList>
    </citation>
    <scope>NUCLEOTIDE SEQUENCE [LARGE SCALE GENOMIC DNA]</scope>
    <source>
        <strain evidence="2 3">LSe1-13</strain>
    </source>
</reference>
<keyword evidence="1" id="KW-0472">Membrane</keyword>
<protein>
    <submittedName>
        <fullName evidence="2">DUF2752 domain-containing protein</fullName>
    </submittedName>
</protein>
<keyword evidence="1" id="KW-1133">Transmembrane helix</keyword>
<dbReference type="Proteomes" id="UP001347146">
    <property type="component" value="Unassembled WGS sequence"/>
</dbReference>
<dbReference type="Pfam" id="PF10825">
    <property type="entry name" value="DUF2752"/>
    <property type="match status" value="1"/>
</dbReference>
<dbReference type="EMBL" id="JAZDUF010000007">
    <property type="protein sequence ID" value="MEE3852883.1"/>
    <property type="molecule type" value="Genomic_DNA"/>
</dbReference>
<organism evidence="2 3">
    <name type="scientific">Gordonia sesuvii</name>
    <dbReference type="NCBI Taxonomy" id="3116777"/>
    <lineage>
        <taxon>Bacteria</taxon>
        <taxon>Bacillati</taxon>
        <taxon>Actinomycetota</taxon>
        <taxon>Actinomycetes</taxon>
        <taxon>Mycobacteriales</taxon>
        <taxon>Gordoniaceae</taxon>
        <taxon>Gordonia</taxon>
    </lineage>
</organism>
<evidence type="ECO:0000313" key="3">
    <source>
        <dbReference type="Proteomes" id="UP001347146"/>
    </source>
</evidence>
<dbReference type="InterPro" id="IPR021215">
    <property type="entry name" value="DUF2752"/>
</dbReference>
<evidence type="ECO:0000313" key="2">
    <source>
        <dbReference type="EMBL" id="MEE3852883.1"/>
    </source>
</evidence>
<name>A0ABU7MJB5_9ACTN</name>
<comment type="caution">
    <text evidence="2">The sequence shown here is derived from an EMBL/GenBank/DDBJ whole genome shotgun (WGS) entry which is preliminary data.</text>
</comment>
<evidence type="ECO:0000256" key="1">
    <source>
        <dbReference type="SAM" id="Phobius"/>
    </source>
</evidence>
<gene>
    <name evidence="2" type="ORF">VZC37_21275</name>
</gene>
<keyword evidence="3" id="KW-1185">Reference proteome</keyword>
<sequence length="158" mass="16115">MIVDRRSAASSAAAYRRIDAGSRVTAAALGAAGLAALAAAVVVRPDVVGDGPELCPFARMTGLPCPACGLTRSWVALGHADVEAAVSFNVFGPVFLVVAIVVTVCALWSAATGGSALDRVRAVLTSRPMLVVVGVWAAYGMVRLADAGFGWGWFPAIT</sequence>
<proteinExistence type="predicted"/>
<dbReference type="RefSeq" id="WP_330435473.1">
    <property type="nucleotide sequence ID" value="NZ_JAZDUF010000007.1"/>
</dbReference>
<feature type="transmembrane region" description="Helical" evidence="1">
    <location>
        <begin position="94"/>
        <end position="117"/>
    </location>
</feature>